<gene>
    <name evidence="1" type="ORF">M670_03243</name>
</gene>
<organism evidence="1 2">
    <name type="scientific">Schinkia azotoformans MEV2011</name>
    <dbReference type="NCBI Taxonomy" id="1348973"/>
    <lineage>
        <taxon>Bacteria</taxon>
        <taxon>Bacillati</taxon>
        <taxon>Bacillota</taxon>
        <taxon>Bacilli</taxon>
        <taxon>Bacillales</taxon>
        <taxon>Bacillaceae</taxon>
        <taxon>Calidifontibacillus/Schinkia group</taxon>
        <taxon>Schinkia</taxon>
    </lineage>
</organism>
<protein>
    <submittedName>
        <fullName evidence="1">Uncharacterized protein</fullName>
    </submittedName>
</protein>
<evidence type="ECO:0000313" key="2">
    <source>
        <dbReference type="Proteomes" id="UP000027936"/>
    </source>
</evidence>
<dbReference type="EMBL" id="JJRY01000014">
    <property type="protein sequence ID" value="KEF37436.1"/>
    <property type="molecule type" value="Genomic_DNA"/>
</dbReference>
<evidence type="ECO:0000313" key="1">
    <source>
        <dbReference type="EMBL" id="KEF37436.1"/>
    </source>
</evidence>
<reference evidence="1 2" key="1">
    <citation type="submission" date="2014-04" db="EMBL/GenBank/DDBJ databases">
        <title>Draft genome sequence of Bacillus azotoformans MEV2011, a (co-) denitrifying strain unable to grow in the presence of oxygen.</title>
        <authorList>
            <person name="Nielsen M."/>
            <person name="Schreiber L."/>
            <person name="Finster K."/>
            <person name="Schramm A."/>
        </authorList>
    </citation>
    <scope>NUCLEOTIDE SEQUENCE [LARGE SCALE GENOMIC DNA]</scope>
    <source>
        <strain evidence="1 2">MEV2011</strain>
    </source>
</reference>
<comment type="caution">
    <text evidence="1">The sequence shown here is derived from an EMBL/GenBank/DDBJ whole genome shotgun (WGS) entry which is preliminary data.</text>
</comment>
<name>A0A072NIU8_SCHAZ</name>
<dbReference type="Proteomes" id="UP000027936">
    <property type="component" value="Unassembled WGS sequence"/>
</dbReference>
<sequence>MKKWALSAILYFIVVVGSYYAYTAISDTPTKGVDHSNTEQHNQ</sequence>
<dbReference type="GeneID" id="89468949"/>
<dbReference type="RefSeq" id="WP_267880052.1">
    <property type="nucleotide sequence ID" value="NZ_JJRY01000014.1"/>
</dbReference>
<dbReference type="PATRIC" id="fig|1348973.3.peg.3123"/>
<accession>A0A072NIU8</accession>
<proteinExistence type="predicted"/>
<dbReference type="AlphaFoldDB" id="A0A072NIU8"/>